<feature type="domain" description="Lon proteolytic" evidence="12">
    <location>
        <begin position="589"/>
        <end position="770"/>
    </location>
</feature>
<evidence type="ECO:0000256" key="4">
    <source>
        <dbReference type="ARBA" id="ARBA00022741"/>
    </source>
</evidence>
<gene>
    <name evidence="9 14" type="primary">lon</name>
    <name evidence="14" type="ORF">GCM10007939_07400</name>
</gene>
<dbReference type="Gene3D" id="3.30.230.10">
    <property type="match status" value="1"/>
</dbReference>
<keyword evidence="2 9" id="KW-0963">Cytoplasm</keyword>
<dbReference type="InterPro" id="IPR014721">
    <property type="entry name" value="Ribsml_uS5_D2-typ_fold_subgr"/>
</dbReference>
<dbReference type="InterPro" id="IPR003111">
    <property type="entry name" value="Lon_prtase_N"/>
</dbReference>
<dbReference type="Gene3D" id="3.40.50.300">
    <property type="entry name" value="P-loop containing nucleotide triphosphate hydrolases"/>
    <property type="match status" value="1"/>
</dbReference>
<dbReference type="Gene3D" id="1.10.8.60">
    <property type="match status" value="1"/>
</dbReference>
<dbReference type="InterPro" id="IPR008269">
    <property type="entry name" value="Lon_proteolytic"/>
</dbReference>
<evidence type="ECO:0000256" key="9">
    <source>
        <dbReference type="HAMAP-Rule" id="MF_01973"/>
    </source>
</evidence>
<evidence type="ECO:0000256" key="7">
    <source>
        <dbReference type="ARBA" id="ARBA00022840"/>
    </source>
</evidence>
<feature type="binding site" evidence="9">
    <location>
        <begin position="354"/>
        <end position="361"/>
    </location>
    <ligand>
        <name>ATP</name>
        <dbReference type="ChEBI" id="CHEBI:30616"/>
    </ligand>
</feature>
<evidence type="ECO:0000256" key="6">
    <source>
        <dbReference type="ARBA" id="ARBA00022825"/>
    </source>
</evidence>
<feature type="active site" evidence="9 11">
    <location>
        <position position="719"/>
    </location>
</feature>
<dbReference type="SMART" id="SM00382">
    <property type="entry name" value="AAA"/>
    <property type="match status" value="1"/>
</dbReference>
<comment type="induction">
    <text evidence="9">By heat shock.</text>
</comment>
<dbReference type="SUPFAM" id="SSF88697">
    <property type="entry name" value="PUA domain-like"/>
    <property type="match status" value="1"/>
</dbReference>
<evidence type="ECO:0000313" key="15">
    <source>
        <dbReference type="Proteomes" id="UP001156694"/>
    </source>
</evidence>
<protein>
    <recommendedName>
        <fullName evidence="9 10">Lon protease</fullName>
        <ecNumber evidence="9 10">3.4.21.53</ecNumber>
    </recommendedName>
    <alternativeName>
        <fullName evidence="9">ATP-dependent protease La</fullName>
    </alternativeName>
</protein>
<keyword evidence="15" id="KW-1185">Reference proteome</keyword>
<evidence type="ECO:0000256" key="11">
    <source>
        <dbReference type="PROSITE-ProRule" id="PRU01122"/>
    </source>
</evidence>
<dbReference type="EMBL" id="BSNN01000002">
    <property type="protein sequence ID" value="GLQ34457.1"/>
    <property type="molecule type" value="Genomic_DNA"/>
</dbReference>
<comment type="catalytic activity">
    <reaction evidence="9 10 11">
        <text>Hydrolysis of proteins in presence of ATP.</text>
        <dbReference type="EC" id="3.4.21.53"/>
    </reaction>
</comment>
<dbReference type="SUPFAM" id="SSF54211">
    <property type="entry name" value="Ribosomal protein S5 domain 2-like"/>
    <property type="match status" value="1"/>
</dbReference>
<dbReference type="PROSITE" id="PS51786">
    <property type="entry name" value="LON_PROTEOLYTIC"/>
    <property type="match status" value="1"/>
</dbReference>
<accession>A0ABQ5VTG7</accession>
<evidence type="ECO:0000256" key="3">
    <source>
        <dbReference type="ARBA" id="ARBA00022670"/>
    </source>
</evidence>
<dbReference type="PIRSF" id="PIRSF001174">
    <property type="entry name" value="Lon_proteas"/>
    <property type="match status" value="1"/>
</dbReference>
<organism evidence="14 15">
    <name type="scientific">Amylibacter marinus</name>
    <dbReference type="NCBI Taxonomy" id="1475483"/>
    <lineage>
        <taxon>Bacteria</taxon>
        <taxon>Pseudomonadati</taxon>
        <taxon>Pseudomonadota</taxon>
        <taxon>Alphaproteobacteria</taxon>
        <taxon>Rhodobacterales</taxon>
        <taxon>Paracoccaceae</taxon>
        <taxon>Amylibacter</taxon>
    </lineage>
</organism>
<dbReference type="PROSITE" id="PS51787">
    <property type="entry name" value="LON_N"/>
    <property type="match status" value="1"/>
</dbReference>
<dbReference type="PANTHER" id="PTHR10046">
    <property type="entry name" value="ATP DEPENDENT LON PROTEASE FAMILY MEMBER"/>
    <property type="match status" value="1"/>
</dbReference>
<evidence type="ECO:0000256" key="10">
    <source>
        <dbReference type="PIRNR" id="PIRNR001174"/>
    </source>
</evidence>
<dbReference type="InterPro" id="IPR015947">
    <property type="entry name" value="PUA-like_sf"/>
</dbReference>
<dbReference type="HAMAP" id="MF_01973">
    <property type="entry name" value="lon_bact"/>
    <property type="match status" value="1"/>
</dbReference>
<dbReference type="Pfam" id="PF02190">
    <property type="entry name" value="LON_substr_bdg"/>
    <property type="match status" value="1"/>
</dbReference>
<comment type="subunit">
    <text evidence="9 10">Homohexamer. Organized in a ring with a central cavity.</text>
</comment>
<dbReference type="Gene3D" id="2.30.130.40">
    <property type="entry name" value="LON domain-like"/>
    <property type="match status" value="1"/>
</dbReference>
<evidence type="ECO:0000259" key="12">
    <source>
        <dbReference type="PROSITE" id="PS51786"/>
    </source>
</evidence>
<dbReference type="Pfam" id="PF00004">
    <property type="entry name" value="AAA"/>
    <property type="match status" value="1"/>
</dbReference>
<dbReference type="InterPro" id="IPR046336">
    <property type="entry name" value="Lon_prtase_N_sf"/>
</dbReference>
<dbReference type="InterPro" id="IPR020568">
    <property type="entry name" value="Ribosomal_Su5_D2-typ_SF"/>
</dbReference>
<comment type="similarity">
    <text evidence="9 10 11">Belongs to the peptidase S16 family.</text>
</comment>
<dbReference type="SUPFAM" id="SSF52540">
    <property type="entry name" value="P-loop containing nucleoside triphosphate hydrolases"/>
    <property type="match status" value="1"/>
</dbReference>
<dbReference type="InterPro" id="IPR004815">
    <property type="entry name" value="Lon_bac/euk-typ"/>
</dbReference>
<evidence type="ECO:0000256" key="5">
    <source>
        <dbReference type="ARBA" id="ARBA00022801"/>
    </source>
</evidence>
<keyword evidence="3 9" id="KW-0645">Protease</keyword>
<comment type="function">
    <text evidence="9">ATP-dependent serine protease that mediates the selective degradation of mutant and abnormal proteins as well as certain short-lived regulatory proteins. Required for cellular homeostasis and for survival from DNA damage and developmental changes induced by stress. Degrades polypeptides processively to yield small peptide fragments that are 5 to 10 amino acids long. Binds to DNA in a double-stranded, site-specific manner.</text>
</comment>
<dbReference type="GO" id="GO:0008233">
    <property type="term" value="F:peptidase activity"/>
    <property type="evidence" value="ECO:0007669"/>
    <property type="project" value="UniProtKB-KW"/>
</dbReference>
<dbReference type="PRINTS" id="PR00830">
    <property type="entry name" value="ENDOLAPTASE"/>
</dbReference>
<evidence type="ECO:0000313" key="14">
    <source>
        <dbReference type="EMBL" id="GLQ34457.1"/>
    </source>
</evidence>
<comment type="subcellular location">
    <subcellularLocation>
        <location evidence="1 9 10">Cytoplasm</location>
    </subcellularLocation>
</comment>
<dbReference type="EC" id="3.4.21.53" evidence="9 10"/>
<feature type="domain" description="Lon N-terminal" evidence="13">
    <location>
        <begin position="9"/>
        <end position="202"/>
    </location>
</feature>
<dbReference type="Gene3D" id="1.20.58.1480">
    <property type="match status" value="1"/>
</dbReference>
<dbReference type="Pfam" id="PF05362">
    <property type="entry name" value="Lon_C"/>
    <property type="match status" value="1"/>
</dbReference>
<evidence type="ECO:0000256" key="2">
    <source>
        <dbReference type="ARBA" id="ARBA00022490"/>
    </source>
</evidence>
<dbReference type="InterPro" id="IPR054594">
    <property type="entry name" value="Lon_lid"/>
</dbReference>
<dbReference type="InterPro" id="IPR027543">
    <property type="entry name" value="Lon_bac"/>
</dbReference>
<keyword evidence="8 9" id="KW-0346">Stress response</keyword>
<dbReference type="InterPro" id="IPR003593">
    <property type="entry name" value="AAA+_ATPase"/>
</dbReference>
<dbReference type="GO" id="GO:0006508">
    <property type="term" value="P:proteolysis"/>
    <property type="evidence" value="ECO:0007669"/>
    <property type="project" value="UniProtKB-KW"/>
</dbReference>
<evidence type="ECO:0000259" key="13">
    <source>
        <dbReference type="PROSITE" id="PS51787"/>
    </source>
</evidence>
<dbReference type="InterPro" id="IPR003959">
    <property type="entry name" value="ATPase_AAA_core"/>
</dbReference>
<dbReference type="Pfam" id="PF22667">
    <property type="entry name" value="Lon_lid"/>
    <property type="match status" value="1"/>
</dbReference>
<dbReference type="RefSeq" id="WP_284376222.1">
    <property type="nucleotide sequence ID" value="NZ_BSNN01000002.1"/>
</dbReference>
<keyword evidence="4 9" id="KW-0547">Nucleotide-binding</keyword>
<dbReference type="InterPro" id="IPR027417">
    <property type="entry name" value="P-loop_NTPase"/>
</dbReference>
<evidence type="ECO:0000256" key="8">
    <source>
        <dbReference type="ARBA" id="ARBA00023016"/>
    </source>
</evidence>
<sequence length="801" mass="88027">MTDANSATYPVLPLRDIVVFPHMIVPLFVGREKSVRALEAVMDSNKEILLSSQIDPSEDEPSTDSIYQYGVLATVMQLLKLPDGTVKVLVEGRERVRIDEYLDTEDYFEAHVTVLQETRADEEAIEALTRTVSSEFERYSKLNKSIPEEALASALETDDAAQLADTVAGHLSIRVDQKQELLEILDIGARLEAIFALMQGEMSVLKVEKKIKSRVKNQMERTQREYYLNEQMKAIQKELGEGEGGDDEVSELEAKIADTKFSKEAREKAETELKKLRNMSPMSAEATVVRNYLDWMTAIPWGKKSRVKKDLNKAQAVLDKDHYGLDKVKERIVEYLAVQQRSTKLKGPILCLVGPPGVGKTSLGKSVAKATGREFIRISLGGVRDESEIRGHRRTYIGSMPGKIVQAMKKAKTNNPLILLDEIDKMGQDFRGDPASAMLEVLDPEQNGSFVDHYLEVEYDLSNVMFLTTANSYNMPGPLLDRMEIISLSGYTEDEKQEIAKQHLLSKQIKNHGLKDSEFSVTDGALKEVIRRYTREAGVRNLERELAKLCRKALTSIVKGAEKTVTVTKEGIEDFLGVKKFKYGLAEESDQVGVVTGLAYTSVGGELLSIEALKLPGKGRMKTTGKLGDVMKESIDAASSYVRSISPEIGVKPPQFEKIDIHVHVPEGATPKDGPSAGVGMVTSIVSVLTGIAVKKDIAMTGEVTLRGNVLPIGGLKEKLLAALRGGVKTVLIPADNEKDLPDIPDNVKEGLTIIPVTHVSEVIKHALVSAPEAINWDEAEEEAAAAALAQSGKEGAARPH</sequence>
<keyword evidence="5 9" id="KW-0378">Hydrolase</keyword>
<dbReference type="CDD" id="cd19500">
    <property type="entry name" value="RecA-like_Lon"/>
    <property type="match status" value="1"/>
</dbReference>
<comment type="caution">
    <text evidence="14">The sequence shown here is derived from an EMBL/GenBank/DDBJ whole genome shotgun (WGS) entry which is preliminary data.</text>
</comment>
<proteinExistence type="evidence at transcript level"/>
<dbReference type="Proteomes" id="UP001156694">
    <property type="component" value="Unassembled WGS sequence"/>
</dbReference>
<feature type="active site" evidence="9 11">
    <location>
        <position position="676"/>
    </location>
</feature>
<reference evidence="15" key="1">
    <citation type="journal article" date="2019" name="Int. J. Syst. Evol. Microbiol.">
        <title>The Global Catalogue of Microorganisms (GCM) 10K type strain sequencing project: providing services to taxonomists for standard genome sequencing and annotation.</title>
        <authorList>
            <consortium name="The Broad Institute Genomics Platform"/>
            <consortium name="The Broad Institute Genome Sequencing Center for Infectious Disease"/>
            <person name="Wu L."/>
            <person name="Ma J."/>
        </authorList>
    </citation>
    <scope>NUCLEOTIDE SEQUENCE [LARGE SCALE GENOMIC DNA]</scope>
    <source>
        <strain evidence="15">NBRC 110140</strain>
    </source>
</reference>
<name>A0ABQ5VTG7_9RHOB</name>
<dbReference type="Gene3D" id="1.20.5.5270">
    <property type="match status" value="1"/>
</dbReference>
<dbReference type="InterPro" id="IPR027065">
    <property type="entry name" value="Lon_Prtase"/>
</dbReference>
<dbReference type="NCBIfam" id="TIGR00763">
    <property type="entry name" value="lon"/>
    <property type="match status" value="1"/>
</dbReference>
<dbReference type="SMART" id="SM00464">
    <property type="entry name" value="LON"/>
    <property type="match status" value="1"/>
</dbReference>
<keyword evidence="6 9" id="KW-0720">Serine protease</keyword>
<dbReference type="NCBIfam" id="NF008053">
    <property type="entry name" value="PRK10787.1"/>
    <property type="match status" value="1"/>
</dbReference>
<evidence type="ECO:0000256" key="1">
    <source>
        <dbReference type="ARBA" id="ARBA00004496"/>
    </source>
</evidence>
<keyword evidence="7 9" id="KW-0067">ATP-binding</keyword>